<organism evidence="2">
    <name type="scientific">Caudovirales sp. ctEpl1</name>
    <dbReference type="NCBI Taxonomy" id="2826770"/>
    <lineage>
        <taxon>Viruses</taxon>
        <taxon>Duplodnaviria</taxon>
        <taxon>Heunggongvirae</taxon>
        <taxon>Uroviricota</taxon>
        <taxon>Caudoviricetes</taxon>
    </lineage>
</organism>
<dbReference type="GO" id="GO:0003677">
    <property type="term" value="F:DNA binding"/>
    <property type="evidence" value="ECO:0007669"/>
    <property type="project" value="InterPro"/>
</dbReference>
<dbReference type="Pfam" id="PF01381">
    <property type="entry name" value="HTH_3"/>
    <property type="match status" value="1"/>
</dbReference>
<dbReference type="InterPro" id="IPR010982">
    <property type="entry name" value="Lambda_DNA-bd_dom_sf"/>
</dbReference>
<evidence type="ECO:0000259" key="1">
    <source>
        <dbReference type="PROSITE" id="PS50943"/>
    </source>
</evidence>
<evidence type="ECO:0000313" key="2">
    <source>
        <dbReference type="EMBL" id="DAD97090.1"/>
    </source>
</evidence>
<dbReference type="InterPro" id="IPR001387">
    <property type="entry name" value="Cro/C1-type_HTH"/>
</dbReference>
<dbReference type="SMART" id="SM00530">
    <property type="entry name" value="HTH_XRE"/>
    <property type="match status" value="1"/>
</dbReference>
<dbReference type="PROSITE" id="PS50943">
    <property type="entry name" value="HTH_CROC1"/>
    <property type="match status" value="1"/>
</dbReference>
<dbReference type="CDD" id="cd00093">
    <property type="entry name" value="HTH_XRE"/>
    <property type="match status" value="1"/>
</dbReference>
<proteinExistence type="predicted"/>
<sequence>MARNQLSDFDRKIRKEISENLKKYTSHMTQGELSQLTGIPASTLSGYFAMRSTPNAGTIQKIADALKLEKSDLDPRFATTQKEFTPRVERDIQKRLQSILDDLNSDAALAFYNGGEEMDDITRELLKESLEMSIRTAKKRAQKKFTPHKYKNSESE</sequence>
<protein>
    <submittedName>
        <fullName evidence="2">Repressor protein CI</fullName>
    </submittedName>
</protein>
<reference evidence="2" key="1">
    <citation type="journal article" date="2021" name="Proc. Natl. Acad. Sci. U.S.A.">
        <title>A Catalog of Tens of Thousands of Viruses from Human Metagenomes Reveals Hidden Associations with Chronic Diseases.</title>
        <authorList>
            <person name="Tisza M.J."/>
            <person name="Buck C.B."/>
        </authorList>
    </citation>
    <scope>NUCLEOTIDE SEQUENCE</scope>
    <source>
        <strain evidence="2">CtEpl1</strain>
    </source>
</reference>
<dbReference type="SUPFAM" id="SSF47413">
    <property type="entry name" value="lambda repressor-like DNA-binding domains"/>
    <property type="match status" value="1"/>
</dbReference>
<accession>A0A8S5NS05</accession>
<dbReference type="Gene3D" id="1.10.260.40">
    <property type="entry name" value="lambda repressor-like DNA-binding domains"/>
    <property type="match status" value="1"/>
</dbReference>
<dbReference type="EMBL" id="BK015230">
    <property type="protein sequence ID" value="DAD97090.1"/>
    <property type="molecule type" value="Genomic_DNA"/>
</dbReference>
<name>A0A8S5NS05_9CAUD</name>
<feature type="domain" description="HTH cro/C1-type" evidence="1">
    <location>
        <begin position="28"/>
        <end position="73"/>
    </location>
</feature>